<dbReference type="Pfam" id="PF15072">
    <property type="entry name" value="HROB"/>
    <property type="match status" value="1"/>
</dbReference>
<dbReference type="AlphaFoldDB" id="A0A3R7JGQ1"/>
<dbReference type="GO" id="GO:0000725">
    <property type="term" value="P:recombinational repair"/>
    <property type="evidence" value="ECO:0007669"/>
    <property type="project" value="InterPro"/>
</dbReference>
<dbReference type="Proteomes" id="UP000285624">
    <property type="component" value="Unassembled WGS sequence"/>
</dbReference>
<accession>A0A3R7JGQ1</accession>
<sequence>MASANADRFTVMPATVFDQGPWVDMCQYLGMKVTPGASYGGIKVSSLKCPVQKIVEDDQAVTKVPEVTINALLVLIKSMRYVDEEIVAILHDPTGEIEGYFHRELVEQLGPGITAGTGVLLYKVSVFTPTEAPVTGRRKSYLNITPRNIRQVFVMKDQSSSAPSDSAVGLFNAEKEAEVGQDSDNDDYDDNMASTSEQAARQLLQHRNVRDTSAELTFLSQRQVIHRNPPVRVDLATSNTGAKKKGKRGKGAVANNEEEGLGRWQWSKLLKKKADNNEDGSTADFNRAQGRQGFLDASSRLVSLISKQNSRSRPDTSSDRSDNTKSPLPASSAKPKKSFSVHFAPGTASDPPPSPRNSDNRDVTEITPNSDNISDEDDDDDW</sequence>
<dbReference type="EMBL" id="MAYM02000103">
    <property type="protein sequence ID" value="RLN46046.1"/>
    <property type="molecule type" value="Genomic_DNA"/>
</dbReference>
<name>A0A3R7JGQ1_9STRA</name>
<feature type="compositionally biased region" description="Basic and acidic residues" evidence="1">
    <location>
        <begin position="312"/>
        <end position="323"/>
    </location>
</feature>
<comment type="caution">
    <text evidence="3">The sequence shown here is derived from an EMBL/GenBank/DDBJ whole genome shotgun (WGS) entry which is preliminary data.</text>
</comment>
<evidence type="ECO:0000313" key="5">
    <source>
        <dbReference type="Proteomes" id="UP000285624"/>
    </source>
</evidence>
<evidence type="ECO:0000256" key="1">
    <source>
        <dbReference type="SAM" id="MobiDB-lite"/>
    </source>
</evidence>
<keyword evidence="5" id="KW-1185">Reference proteome</keyword>
<dbReference type="Proteomes" id="UP000285883">
    <property type="component" value="Unassembled WGS sequence"/>
</dbReference>
<evidence type="ECO:0000313" key="4">
    <source>
        <dbReference type="EMBL" id="RLN79131.1"/>
    </source>
</evidence>
<dbReference type="InterPro" id="IPR058570">
    <property type="entry name" value="HROB_OB"/>
</dbReference>
<evidence type="ECO:0000313" key="3">
    <source>
        <dbReference type="EMBL" id="RLN46046.1"/>
    </source>
</evidence>
<dbReference type="PANTHER" id="PTHR14523">
    <property type="entry name" value="UNCHARACTERIZED PROTEIN C17ORF53 HOMOLOG"/>
    <property type="match status" value="1"/>
</dbReference>
<dbReference type="PANTHER" id="PTHR14523:SF1">
    <property type="entry name" value="HOMOLOGOUS RECOMBINATION OB-FOLD PROTEIN"/>
    <property type="match status" value="1"/>
</dbReference>
<evidence type="ECO:0000313" key="6">
    <source>
        <dbReference type="Proteomes" id="UP000285883"/>
    </source>
</evidence>
<dbReference type="STRING" id="325452.A0A3R7JGQ1"/>
<evidence type="ECO:0000259" key="2">
    <source>
        <dbReference type="Pfam" id="PF15072"/>
    </source>
</evidence>
<gene>
    <name evidence="3" type="ORF">BBI17_005578</name>
    <name evidence="4" type="ORF">BBO99_00005501</name>
</gene>
<protein>
    <recommendedName>
        <fullName evidence="2">Homologous recombination OB-fold protein OB-fold domain-containing protein</fullName>
    </recommendedName>
</protein>
<dbReference type="EMBL" id="MBDN02000160">
    <property type="protein sequence ID" value="RLN79131.1"/>
    <property type="molecule type" value="Genomic_DNA"/>
</dbReference>
<organism evidence="3 6">
    <name type="scientific">Phytophthora kernoviae</name>
    <dbReference type="NCBI Taxonomy" id="325452"/>
    <lineage>
        <taxon>Eukaryota</taxon>
        <taxon>Sar</taxon>
        <taxon>Stramenopiles</taxon>
        <taxon>Oomycota</taxon>
        <taxon>Peronosporomycetes</taxon>
        <taxon>Peronosporales</taxon>
        <taxon>Peronosporaceae</taxon>
        <taxon>Phytophthora</taxon>
    </lineage>
</organism>
<feature type="region of interest" description="Disordered" evidence="1">
    <location>
        <begin position="305"/>
        <end position="382"/>
    </location>
</feature>
<dbReference type="InterPro" id="IPR028045">
    <property type="entry name" value="HROB"/>
</dbReference>
<proteinExistence type="predicted"/>
<feature type="compositionally biased region" description="Acidic residues" evidence="1">
    <location>
        <begin position="373"/>
        <end position="382"/>
    </location>
</feature>
<reference evidence="5 6" key="1">
    <citation type="submission" date="2018-07" db="EMBL/GenBank/DDBJ databases">
        <title>Genome sequencing of oomycete isolates from Chile give support for New Zealand origin for Phytophthora kernoviae and make available the first Nothophytophthora sp. genome.</title>
        <authorList>
            <person name="Studholme D.J."/>
            <person name="Sanfuentes E."/>
            <person name="Panda P."/>
            <person name="Hill R."/>
            <person name="Sambles C."/>
            <person name="Grant M."/>
            <person name="Williams N.M."/>
            <person name="Mcdougal R.L."/>
        </authorList>
    </citation>
    <scope>NUCLEOTIDE SEQUENCE [LARGE SCALE GENOMIC DNA]</scope>
    <source>
        <strain evidence="3">Chile2</strain>
        <strain evidence="4">Chile4</strain>
    </source>
</reference>
<feature type="domain" description="Homologous recombination OB-fold protein OB-fold" evidence="2">
    <location>
        <begin position="69"/>
        <end position="154"/>
    </location>
</feature>
<feature type="region of interest" description="Disordered" evidence="1">
    <location>
        <begin position="234"/>
        <end position="260"/>
    </location>
</feature>